<organism evidence="1 2">
    <name type="scientific">Aegilops tauschii subsp. strangulata</name>
    <name type="common">Goatgrass</name>
    <dbReference type="NCBI Taxonomy" id="200361"/>
    <lineage>
        <taxon>Eukaryota</taxon>
        <taxon>Viridiplantae</taxon>
        <taxon>Streptophyta</taxon>
        <taxon>Embryophyta</taxon>
        <taxon>Tracheophyta</taxon>
        <taxon>Spermatophyta</taxon>
        <taxon>Magnoliopsida</taxon>
        <taxon>Liliopsida</taxon>
        <taxon>Poales</taxon>
        <taxon>Poaceae</taxon>
        <taxon>BOP clade</taxon>
        <taxon>Pooideae</taxon>
        <taxon>Triticodae</taxon>
        <taxon>Triticeae</taxon>
        <taxon>Triticinae</taxon>
        <taxon>Aegilops</taxon>
    </lineage>
</organism>
<name>A0A453JHL1_AEGTS</name>
<reference evidence="1" key="5">
    <citation type="journal article" date="2021" name="G3 (Bethesda)">
        <title>Aegilops tauschii genome assembly Aet v5.0 features greater sequence contiguity and improved annotation.</title>
        <authorList>
            <person name="Wang L."/>
            <person name="Zhu T."/>
            <person name="Rodriguez J.C."/>
            <person name="Deal K.R."/>
            <person name="Dubcovsky J."/>
            <person name="McGuire P.E."/>
            <person name="Lux T."/>
            <person name="Spannagl M."/>
            <person name="Mayer K.F.X."/>
            <person name="Baldrich P."/>
            <person name="Meyers B.C."/>
            <person name="Huo N."/>
            <person name="Gu Y.Q."/>
            <person name="Zhou H."/>
            <person name="Devos K.M."/>
            <person name="Bennetzen J.L."/>
            <person name="Unver T."/>
            <person name="Budak H."/>
            <person name="Gulick P.J."/>
            <person name="Galiba G."/>
            <person name="Kalapos B."/>
            <person name="Nelson D.R."/>
            <person name="Li P."/>
            <person name="You F.M."/>
            <person name="Luo M.C."/>
            <person name="Dvorak J."/>
        </authorList>
    </citation>
    <scope>NUCLEOTIDE SEQUENCE [LARGE SCALE GENOMIC DNA]</scope>
    <source>
        <strain evidence="1">cv. AL8/78</strain>
    </source>
</reference>
<evidence type="ECO:0000313" key="1">
    <source>
        <dbReference type="EnsemblPlants" id="AET5Gv20045300.1"/>
    </source>
</evidence>
<reference evidence="2" key="1">
    <citation type="journal article" date="2014" name="Science">
        <title>Ancient hybridizations among the ancestral genomes of bread wheat.</title>
        <authorList>
            <consortium name="International Wheat Genome Sequencing Consortium,"/>
            <person name="Marcussen T."/>
            <person name="Sandve S.R."/>
            <person name="Heier L."/>
            <person name="Spannagl M."/>
            <person name="Pfeifer M."/>
            <person name="Jakobsen K.S."/>
            <person name="Wulff B.B."/>
            <person name="Steuernagel B."/>
            <person name="Mayer K.F."/>
            <person name="Olsen O.A."/>
        </authorList>
    </citation>
    <scope>NUCLEOTIDE SEQUENCE [LARGE SCALE GENOMIC DNA]</scope>
    <source>
        <strain evidence="2">cv. AL8/78</strain>
    </source>
</reference>
<reference evidence="2" key="2">
    <citation type="journal article" date="2017" name="Nat. Plants">
        <title>The Aegilops tauschii genome reveals multiple impacts of transposons.</title>
        <authorList>
            <person name="Zhao G."/>
            <person name="Zou C."/>
            <person name="Li K."/>
            <person name="Wang K."/>
            <person name="Li T."/>
            <person name="Gao L."/>
            <person name="Zhang X."/>
            <person name="Wang H."/>
            <person name="Yang Z."/>
            <person name="Liu X."/>
            <person name="Jiang W."/>
            <person name="Mao L."/>
            <person name="Kong X."/>
            <person name="Jiao Y."/>
            <person name="Jia J."/>
        </authorList>
    </citation>
    <scope>NUCLEOTIDE SEQUENCE [LARGE SCALE GENOMIC DNA]</scope>
    <source>
        <strain evidence="2">cv. AL8/78</strain>
    </source>
</reference>
<protein>
    <submittedName>
        <fullName evidence="1">Uncharacterized protein</fullName>
    </submittedName>
</protein>
<dbReference type="AlphaFoldDB" id="A0A453JHL1"/>
<dbReference type="Proteomes" id="UP000015105">
    <property type="component" value="Chromosome 5D"/>
</dbReference>
<reference evidence="1" key="3">
    <citation type="journal article" date="2017" name="Nature">
        <title>Genome sequence of the progenitor of the wheat D genome Aegilops tauschii.</title>
        <authorList>
            <person name="Luo M.C."/>
            <person name="Gu Y.Q."/>
            <person name="Puiu D."/>
            <person name="Wang H."/>
            <person name="Twardziok S.O."/>
            <person name="Deal K.R."/>
            <person name="Huo N."/>
            <person name="Zhu T."/>
            <person name="Wang L."/>
            <person name="Wang Y."/>
            <person name="McGuire P.E."/>
            <person name="Liu S."/>
            <person name="Long H."/>
            <person name="Ramasamy R.K."/>
            <person name="Rodriguez J.C."/>
            <person name="Van S.L."/>
            <person name="Yuan L."/>
            <person name="Wang Z."/>
            <person name="Xia Z."/>
            <person name="Xiao L."/>
            <person name="Anderson O.D."/>
            <person name="Ouyang S."/>
            <person name="Liang Y."/>
            <person name="Zimin A.V."/>
            <person name="Pertea G."/>
            <person name="Qi P."/>
            <person name="Bennetzen J.L."/>
            <person name="Dai X."/>
            <person name="Dawson M.W."/>
            <person name="Muller H.G."/>
            <person name="Kugler K."/>
            <person name="Rivarola-Duarte L."/>
            <person name="Spannagl M."/>
            <person name="Mayer K.F.X."/>
            <person name="Lu F.H."/>
            <person name="Bevan M.W."/>
            <person name="Leroy P."/>
            <person name="Li P."/>
            <person name="You F.M."/>
            <person name="Sun Q."/>
            <person name="Liu Z."/>
            <person name="Lyons E."/>
            <person name="Wicker T."/>
            <person name="Salzberg S.L."/>
            <person name="Devos K.M."/>
            <person name="Dvorak J."/>
        </authorList>
    </citation>
    <scope>NUCLEOTIDE SEQUENCE [LARGE SCALE GENOMIC DNA]</scope>
    <source>
        <strain evidence="1">cv. AL8/78</strain>
    </source>
</reference>
<proteinExistence type="predicted"/>
<reference evidence="1" key="4">
    <citation type="submission" date="2019-03" db="UniProtKB">
        <authorList>
            <consortium name="EnsemblPlants"/>
        </authorList>
    </citation>
    <scope>IDENTIFICATION</scope>
</reference>
<accession>A0A453JHL1</accession>
<sequence>MVAMSTLAAGSLPGTVVPNGLLTRRFQGSQFQTTQVNRISFEREVSTKATLRVSHKYSMNPYLFLSTYT</sequence>
<dbReference type="EnsemblPlants" id="AET5Gv20045300.1">
    <property type="protein sequence ID" value="AET5Gv20045300.1"/>
    <property type="gene ID" value="AET5Gv20045300"/>
</dbReference>
<keyword evidence="2" id="KW-1185">Reference proteome</keyword>
<evidence type="ECO:0000313" key="2">
    <source>
        <dbReference type="Proteomes" id="UP000015105"/>
    </source>
</evidence>
<dbReference type="Gramene" id="AET5Gv20045300.1">
    <property type="protein sequence ID" value="AET5Gv20045300.1"/>
    <property type="gene ID" value="AET5Gv20045300"/>
</dbReference>